<feature type="region of interest" description="Disordered" evidence="1">
    <location>
        <begin position="137"/>
        <end position="178"/>
    </location>
</feature>
<dbReference type="EMBL" id="KV875097">
    <property type="protein sequence ID" value="OIW29413.1"/>
    <property type="molecule type" value="Genomic_DNA"/>
</dbReference>
<dbReference type="Proteomes" id="UP000182658">
    <property type="component" value="Unassembled WGS sequence"/>
</dbReference>
<gene>
    <name evidence="2" type="ORF">CONLIGDRAFT_680262</name>
</gene>
<evidence type="ECO:0000313" key="2">
    <source>
        <dbReference type="EMBL" id="OIW29413.1"/>
    </source>
</evidence>
<dbReference type="AlphaFoldDB" id="A0A1J7IPX4"/>
<keyword evidence="3" id="KW-1185">Reference proteome</keyword>
<sequence length="178" mass="19987">MDAGLSLFSRWAIEDADFEYGSDSRVPPPAETSILLRRVLSSNLTMSTQWVCSGIRRFLDQGGVVIVEIKPKVTTWIDILRRNSSVSEIAGRWVKGRRFFYGVLCRQTASHVSQRPPTGPDRVRVCIRLKQTTKLRDVQDRSDHQVERSCPISAPLGGPSRYRQPSSSTPLLTNTEGN</sequence>
<accession>A0A1J7IPX4</accession>
<evidence type="ECO:0000256" key="1">
    <source>
        <dbReference type="SAM" id="MobiDB-lite"/>
    </source>
</evidence>
<reference evidence="2 3" key="1">
    <citation type="submission" date="2016-10" db="EMBL/GenBank/DDBJ databases">
        <title>Draft genome sequence of Coniochaeta ligniaria NRRL30616, a lignocellulolytic fungus for bioabatement of inhibitors in plant biomass hydrolysates.</title>
        <authorList>
            <consortium name="DOE Joint Genome Institute"/>
            <person name="Jimenez D.J."/>
            <person name="Hector R.E."/>
            <person name="Riley R."/>
            <person name="Sun H."/>
            <person name="Grigoriev I.V."/>
            <person name="Van Elsas J.D."/>
            <person name="Nichols N.N."/>
        </authorList>
    </citation>
    <scope>NUCLEOTIDE SEQUENCE [LARGE SCALE GENOMIC DNA]</scope>
    <source>
        <strain evidence="2 3">NRRL 30616</strain>
    </source>
</reference>
<organism evidence="2 3">
    <name type="scientific">Coniochaeta ligniaria NRRL 30616</name>
    <dbReference type="NCBI Taxonomy" id="1408157"/>
    <lineage>
        <taxon>Eukaryota</taxon>
        <taxon>Fungi</taxon>
        <taxon>Dikarya</taxon>
        <taxon>Ascomycota</taxon>
        <taxon>Pezizomycotina</taxon>
        <taxon>Sordariomycetes</taxon>
        <taxon>Sordariomycetidae</taxon>
        <taxon>Coniochaetales</taxon>
        <taxon>Coniochaetaceae</taxon>
        <taxon>Coniochaeta</taxon>
    </lineage>
</organism>
<evidence type="ECO:0000313" key="3">
    <source>
        <dbReference type="Proteomes" id="UP000182658"/>
    </source>
</evidence>
<feature type="compositionally biased region" description="Polar residues" evidence="1">
    <location>
        <begin position="163"/>
        <end position="178"/>
    </location>
</feature>
<dbReference type="InParanoid" id="A0A1J7IPX4"/>
<protein>
    <submittedName>
        <fullName evidence="2">Uncharacterized protein</fullName>
    </submittedName>
</protein>
<proteinExistence type="predicted"/>
<name>A0A1J7IPX4_9PEZI</name>
<feature type="compositionally biased region" description="Basic and acidic residues" evidence="1">
    <location>
        <begin position="137"/>
        <end position="147"/>
    </location>
</feature>